<protein>
    <recommendedName>
        <fullName evidence="1">Transposase Synechocystis PCC 6803 domain-containing protein</fullName>
    </recommendedName>
</protein>
<dbReference type="Proteomes" id="UP000637906">
    <property type="component" value="Unassembled WGS sequence"/>
</dbReference>
<dbReference type="InterPro" id="IPR002622">
    <property type="entry name" value="Transposase_14"/>
</dbReference>
<reference evidence="2 3" key="1">
    <citation type="journal article" date="2021" name="Microb. Ecol.">
        <title>Candidatus Mesenet longicola: Novel Endosymbionts of Brontispa longissima that Induce Cytoplasmic Incompatibility.</title>
        <authorList>
            <person name="Takano S."/>
            <person name="Gotoh Y."/>
            <person name="Hayashi T."/>
        </authorList>
    </citation>
    <scope>NUCLEOTIDE SEQUENCE [LARGE SCALE GENOMIC DNA]</scope>
    <source>
        <strain evidence="2">L5</strain>
    </source>
</reference>
<organism evidence="2 3">
    <name type="scientific">Candidatus Mesenet longicola</name>
    <dbReference type="NCBI Taxonomy" id="1892558"/>
    <lineage>
        <taxon>Bacteria</taxon>
        <taxon>Pseudomonadati</taxon>
        <taxon>Pseudomonadota</taxon>
        <taxon>Alphaproteobacteria</taxon>
        <taxon>Rickettsiales</taxon>
        <taxon>Anaplasmataceae</taxon>
        <taxon>Candidatus Mesenet</taxon>
    </lineage>
</organism>
<proteinExistence type="predicted"/>
<dbReference type="EMBL" id="BNGU01000024">
    <property type="protein sequence ID" value="GHM59648.1"/>
    <property type="molecule type" value="Genomic_DNA"/>
</dbReference>
<evidence type="ECO:0000313" key="3">
    <source>
        <dbReference type="Proteomes" id="UP000637906"/>
    </source>
</evidence>
<dbReference type="AlphaFoldDB" id="A0A8J3HSW4"/>
<name>A0A8J3HSW4_9RICK</name>
<dbReference type="Pfam" id="PF01710">
    <property type="entry name" value="HTH_Tnp_IS630"/>
    <property type="match status" value="1"/>
</dbReference>
<accession>A0A8J3HSW4</accession>
<evidence type="ECO:0000259" key="1">
    <source>
        <dbReference type="Pfam" id="PF01710"/>
    </source>
</evidence>
<gene>
    <name evidence="2" type="ORF">sL5_06410</name>
</gene>
<keyword evidence="3" id="KW-1185">Reference proteome</keyword>
<comment type="caution">
    <text evidence="2">The sequence shown here is derived from an EMBL/GenBank/DDBJ whole genome shotgun (WGS) entry which is preliminary data.</text>
</comment>
<sequence length="61" mass="6997">MVEKGKPKEEVEKLLKIGIASVYRWLKKKATGESLKPAKMSNFIRKIDPKMLAEYVKKHPG</sequence>
<evidence type="ECO:0000313" key="2">
    <source>
        <dbReference type="EMBL" id="GHM59648.1"/>
    </source>
</evidence>
<feature type="domain" description="Transposase Synechocystis PCC 6803" evidence="1">
    <location>
        <begin position="2"/>
        <end position="60"/>
    </location>
</feature>